<evidence type="ECO:0000313" key="2">
    <source>
        <dbReference type="EMBL" id="CAL1409140.1"/>
    </source>
</evidence>
<protein>
    <submittedName>
        <fullName evidence="2">Uncharacterized protein</fullName>
    </submittedName>
</protein>
<reference evidence="2 3" key="1">
    <citation type="submission" date="2024-04" db="EMBL/GenBank/DDBJ databases">
        <authorList>
            <person name="Fracassetti M."/>
        </authorList>
    </citation>
    <scope>NUCLEOTIDE SEQUENCE [LARGE SCALE GENOMIC DNA]</scope>
</reference>
<sequence length="80" mass="8642">MPTAAPAVITAPPGLDVLSEEEMKKKKAGGGGGGEEEGGRSRRRFRSSLTKKGRRNSRVMSIADEIDAEELRAWMLSGRL</sequence>
<proteinExistence type="predicted"/>
<dbReference type="AlphaFoldDB" id="A0AAV2GEL1"/>
<dbReference type="EMBL" id="OZ034821">
    <property type="protein sequence ID" value="CAL1409140.1"/>
    <property type="molecule type" value="Genomic_DNA"/>
</dbReference>
<evidence type="ECO:0000313" key="3">
    <source>
        <dbReference type="Proteomes" id="UP001497516"/>
    </source>
</evidence>
<evidence type="ECO:0000256" key="1">
    <source>
        <dbReference type="SAM" id="MobiDB-lite"/>
    </source>
</evidence>
<feature type="compositionally biased region" description="Low complexity" evidence="1">
    <location>
        <begin position="1"/>
        <end position="13"/>
    </location>
</feature>
<organism evidence="2 3">
    <name type="scientific">Linum trigynum</name>
    <dbReference type="NCBI Taxonomy" id="586398"/>
    <lineage>
        <taxon>Eukaryota</taxon>
        <taxon>Viridiplantae</taxon>
        <taxon>Streptophyta</taxon>
        <taxon>Embryophyta</taxon>
        <taxon>Tracheophyta</taxon>
        <taxon>Spermatophyta</taxon>
        <taxon>Magnoliopsida</taxon>
        <taxon>eudicotyledons</taxon>
        <taxon>Gunneridae</taxon>
        <taxon>Pentapetalae</taxon>
        <taxon>rosids</taxon>
        <taxon>fabids</taxon>
        <taxon>Malpighiales</taxon>
        <taxon>Linaceae</taxon>
        <taxon>Linum</taxon>
    </lineage>
</organism>
<dbReference type="Proteomes" id="UP001497516">
    <property type="component" value="Chromosome 8"/>
</dbReference>
<accession>A0AAV2GEL1</accession>
<gene>
    <name evidence="2" type="ORF">LTRI10_LOCUS48664</name>
</gene>
<feature type="compositionally biased region" description="Basic residues" evidence="1">
    <location>
        <begin position="41"/>
        <end position="57"/>
    </location>
</feature>
<feature type="region of interest" description="Disordered" evidence="1">
    <location>
        <begin position="1"/>
        <end position="57"/>
    </location>
</feature>
<keyword evidence="3" id="KW-1185">Reference proteome</keyword>
<name>A0AAV2GEL1_9ROSI</name>